<evidence type="ECO:0000256" key="2">
    <source>
        <dbReference type="ARBA" id="ARBA00022801"/>
    </source>
</evidence>
<dbReference type="InterPro" id="IPR001478">
    <property type="entry name" value="PDZ"/>
</dbReference>
<feature type="region of interest" description="Disordered" evidence="3">
    <location>
        <begin position="135"/>
        <end position="167"/>
    </location>
</feature>
<gene>
    <name evidence="6" type="ORF">ACFQQL_17910</name>
</gene>
<dbReference type="EMBL" id="JBHTCQ010000005">
    <property type="protein sequence ID" value="MFC7406997.1"/>
    <property type="molecule type" value="Genomic_DNA"/>
</dbReference>
<feature type="domain" description="PDZ" evidence="5">
    <location>
        <begin position="380"/>
        <end position="467"/>
    </location>
</feature>
<dbReference type="PROSITE" id="PS50106">
    <property type="entry name" value="PDZ"/>
    <property type="match status" value="1"/>
</dbReference>
<accession>A0ABW2QE30</accession>
<dbReference type="SUPFAM" id="SSF50156">
    <property type="entry name" value="PDZ domain-like"/>
    <property type="match status" value="1"/>
</dbReference>
<feature type="transmembrane region" description="Helical" evidence="4">
    <location>
        <begin position="111"/>
        <end position="136"/>
    </location>
</feature>
<dbReference type="Gene3D" id="2.30.42.10">
    <property type="match status" value="1"/>
</dbReference>
<sequence length="483" mass="48139">MSSHTPDPAGHPAHDQQHGPSAEPYPASWSTSAAPPAWQTDRPEAVHDPYGGAFASPYSGPYGARAHGHEHQGRHTYGSGAPPEPAGPDASAATFAPVGAGPRRERRGPGWGAVVAIAAGVAVVASVGTVGLTSALDTDGSGSPQTQVTAPSDGPSGEPVVTSTTDDPDWANVAAAVRPSVVAIQVQAPGGSGLGSGVVLDEDGNILTNNHVVSAAQNGGQIVVTLSDGRQYPAEVAGTDAATDLAVLTLQDPPDDLTPATIGSSDDVVVGDQVMAVGNPIGLSDTVTTGIVSALDRPVATASAEQQMPGQQVESVVTNAIQVDAAINPGNSGGPLFDATGRVIGITSSNAGVPGSEDGGSIGLGFAIPSDLASRVGEQLVSDGVAKHAYLGVYATDGAAQVDGAQRTGAQIEQIEPGTPAADAGLEPGDVVIGIGEDAVNGAQSLTGYVRQYASGDQVTLTVVRDGEEEQITATLATREDQV</sequence>
<protein>
    <submittedName>
        <fullName evidence="6">Trypsin-like peptidase domain-containing protein</fullName>
    </submittedName>
</protein>
<reference evidence="7" key="1">
    <citation type="journal article" date="2019" name="Int. J. Syst. Evol. Microbiol.">
        <title>The Global Catalogue of Microorganisms (GCM) 10K type strain sequencing project: providing services to taxonomists for standard genome sequencing and annotation.</title>
        <authorList>
            <consortium name="The Broad Institute Genomics Platform"/>
            <consortium name="The Broad Institute Genome Sequencing Center for Infectious Disease"/>
            <person name="Wu L."/>
            <person name="Ma J."/>
        </authorList>
    </citation>
    <scope>NUCLEOTIDE SEQUENCE [LARGE SCALE GENOMIC DNA]</scope>
    <source>
        <strain evidence="7">JCM 1490</strain>
    </source>
</reference>
<feature type="compositionally biased region" description="Low complexity" evidence="3">
    <location>
        <begin position="24"/>
        <end position="37"/>
    </location>
</feature>
<dbReference type="SUPFAM" id="SSF50494">
    <property type="entry name" value="Trypsin-like serine proteases"/>
    <property type="match status" value="1"/>
</dbReference>
<keyword evidence="4" id="KW-1133">Transmembrane helix</keyword>
<feature type="compositionally biased region" description="Polar residues" evidence="3">
    <location>
        <begin position="140"/>
        <end position="150"/>
    </location>
</feature>
<dbReference type="InterPro" id="IPR036034">
    <property type="entry name" value="PDZ_sf"/>
</dbReference>
<organism evidence="6 7">
    <name type="scientific">Georgenia alba</name>
    <dbReference type="NCBI Taxonomy" id="2233858"/>
    <lineage>
        <taxon>Bacteria</taxon>
        <taxon>Bacillati</taxon>
        <taxon>Actinomycetota</taxon>
        <taxon>Actinomycetes</taxon>
        <taxon>Micrococcales</taxon>
        <taxon>Bogoriellaceae</taxon>
        <taxon>Georgenia</taxon>
    </lineage>
</organism>
<evidence type="ECO:0000256" key="4">
    <source>
        <dbReference type="SAM" id="Phobius"/>
    </source>
</evidence>
<dbReference type="Proteomes" id="UP001596455">
    <property type="component" value="Unassembled WGS sequence"/>
</dbReference>
<keyword evidence="4" id="KW-0472">Membrane</keyword>
<dbReference type="CDD" id="cd06779">
    <property type="entry name" value="cpPDZ_Deg_HtrA-like"/>
    <property type="match status" value="1"/>
</dbReference>
<dbReference type="RefSeq" id="WP_382396535.1">
    <property type="nucleotide sequence ID" value="NZ_JBHTCQ010000005.1"/>
</dbReference>
<dbReference type="PANTHER" id="PTHR43343">
    <property type="entry name" value="PEPTIDASE S12"/>
    <property type="match status" value="1"/>
</dbReference>
<comment type="caution">
    <text evidence="6">The sequence shown here is derived from an EMBL/GenBank/DDBJ whole genome shotgun (WGS) entry which is preliminary data.</text>
</comment>
<dbReference type="Pfam" id="PF13365">
    <property type="entry name" value="Trypsin_2"/>
    <property type="match status" value="1"/>
</dbReference>
<dbReference type="InterPro" id="IPR001940">
    <property type="entry name" value="Peptidase_S1C"/>
</dbReference>
<proteinExistence type="predicted"/>
<dbReference type="SMART" id="SM00228">
    <property type="entry name" value="PDZ"/>
    <property type="match status" value="1"/>
</dbReference>
<dbReference type="PRINTS" id="PR00834">
    <property type="entry name" value="PROTEASES2C"/>
</dbReference>
<feature type="region of interest" description="Disordered" evidence="3">
    <location>
        <begin position="1"/>
        <end position="107"/>
    </location>
</feature>
<dbReference type="InterPro" id="IPR051201">
    <property type="entry name" value="Chloro_Bact_Ser_Proteases"/>
</dbReference>
<keyword evidence="4" id="KW-0812">Transmembrane</keyword>
<evidence type="ECO:0000313" key="7">
    <source>
        <dbReference type="Proteomes" id="UP001596455"/>
    </source>
</evidence>
<evidence type="ECO:0000256" key="3">
    <source>
        <dbReference type="SAM" id="MobiDB-lite"/>
    </source>
</evidence>
<evidence type="ECO:0000256" key="1">
    <source>
        <dbReference type="ARBA" id="ARBA00022670"/>
    </source>
</evidence>
<keyword evidence="1" id="KW-0645">Protease</keyword>
<dbReference type="InterPro" id="IPR009003">
    <property type="entry name" value="Peptidase_S1_PA"/>
</dbReference>
<name>A0ABW2QE30_9MICO</name>
<keyword evidence="7" id="KW-1185">Reference proteome</keyword>
<evidence type="ECO:0000313" key="6">
    <source>
        <dbReference type="EMBL" id="MFC7406997.1"/>
    </source>
</evidence>
<keyword evidence="2" id="KW-0378">Hydrolase</keyword>
<evidence type="ECO:0000259" key="5">
    <source>
        <dbReference type="PROSITE" id="PS50106"/>
    </source>
</evidence>
<dbReference type="Pfam" id="PF13180">
    <property type="entry name" value="PDZ_2"/>
    <property type="match status" value="1"/>
</dbReference>
<dbReference type="Gene3D" id="2.40.10.120">
    <property type="match status" value="1"/>
</dbReference>
<dbReference type="PANTHER" id="PTHR43343:SF3">
    <property type="entry name" value="PROTEASE DO-LIKE 8, CHLOROPLASTIC"/>
    <property type="match status" value="1"/>
</dbReference>